<dbReference type="InterPro" id="IPR037171">
    <property type="entry name" value="NagB/RpiA_transferase-like"/>
</dbReference>
<evidence type="ECO:0000256" key="2">
    <source>
        <dbReference type="ARBA" id="ARBA00022679"/>
    </source>
</evidence>
<evidence type="ECO:0000313" key="5">
    <source>
        <dbReference type="EMBL" id="GAA4102306.1"/>
    </source>
</evidence>
<feature type="domain" description="Acetyl-CoA hydrolase/transferase N-terminal" evidence="3">
    <location>
        <begin position="6"/>
        <end position="168"/>
    </location>
</feature>
<sequence>MAQRMTKLISPIEASELLAPGSTVFIQGGIGEPTSLLNALVCNPSAGKNVNFISVMVPGVNNYRPESFHDTATFSTFFVFSELHASFQSGKTRFLPLHYSEIIPYIELLPTIDTVLIQTSPPDSNGQCSLGPTVDFVPALLTRANTVIAEINSAMPHTSGSPSIAYRDIHYAVEACHSLPSIADYKASPETERIARNVVSLIDDGDTLQFGIGNIPDAILSALSSHRGLGIHSGMITKAAATLIDSGVFTGENKAIDSGEHITGFALGDERFYQWAANCKSLKFRPVSYTHDIRIISALKNFVSINSAVQVDLFGQVNAEMVNNRQISGTGGALDFIRGARLSHNGRSIIALPATAAKGSQSRITARLGDQSIVSIPRTDVDYVVTEYGIASLAYKSTAERAEALINIAAPQFRDELAAQFAK</sequence>
<dbReference type="InterPro" id="IPR046433">
    <property type="entry name" value="ActCoA_hydro"/>
</dbReference>
<protein>
    <submittedName>
        <fullName evidence="5">Acetyl-CoA hydrolase/transferase C-terminal domain-containing protein</fullName>
    </submittedName>
</protein>
<evidence type="ECO:0000259" key="4">
    <source>
        <dbReference type="Pfam" id="PF13336"/>
    </source>
</evidence>
<comment type="caution">
    <text evidence="5">The sequence shown here is derived from an EMBL/GenBank/DDBJ whole genome shotgun (WGS) entry which is preliminary data.</text>
</comment>
<reference evidence="6" key="1">
    <citation type="journal article" date="2019" name="Int. J. Syst. Evol. Microbiol.">
        <title>The Global Catalogue of Microorganisms (GCM) 10K type strain sequencing project: providing services to taxonomists for standard genome sequencing and annotation.</title>
        <authorList>
            <consortium name="The Broad Institute Genomics Platform"/>
            <consortium name="The Broad Institute Genome Sequencing Center for Infectious Disease"/>
            <person name="Wu L."/>
            <person name="Ma J."/>
        </authorList>
    </citation>
    <scope>NUCLEOTIDE SEQUENCE [LARGE SCALE GENOMIC DNA]</scope>
    <source>
        <strain evidence="6">JCM 17304</strain>
    </source>
</reference>
<dbReference type="InterPro" id="IPR026888">
    <property type="entry name" value="AcetylCoA_hyd_C"/>
</dbReference>
<dbReference type="Pfam" id="PF02550">
    <property type="entry name" value="AcetylCoA_hydro"/>
    <property type="match status" value="1"/>
</dbReference>
<comment type="similarity">
    <text evidence="1">Belongs to the acetyl-CoA hydrolase/transferase family.</text>
</comment>
<feature type="domain" description="Acetyl-CoA hydrolase/transferase C-terminal" evidence="4">
    <location>
        <begin position="268"/>
        <end position="420"/>
    </location>
</feature>
<name>A0ABP7X1B7_9GAMM</name>
<dbReference type="PANTHER" id="PTHR21432">
    <property type="entry name" value="ACETYL-COA HYDROLASE-RELATED"/>
    <property type="match status" value="1"/>
</dbReference>
<dbReference type="EMBL" id="BAABDM010000007">
    <property type="protein sequence ID" value="GAA4102306.1"/>
    <property type="molecule type" value="Genomic_DNA"/>
</dbReference>
<keyword evidence="5" id="KW-0378">Hydrolase</keyword>
<keyword evidence="6" id="KW-1185">Reference proteome</keyword>
<dbReference type="InterPro" id="IPR003702">
    <property type="entry name" value="ActCoA_hydro_N"/>
</dbReference>
<dbReference type="Gene3D" id="3.40.1080.10">
    <property type="entry name" value="Glutaconate Coenzyme A-transferase"/>
    <property type="match status" value="1"/>
</dbReference>
<organism evidence="5 6">
    <name type="scientific">Zhongshania borealis</name>
    <dbReference type="NCBI Taxonomy" id="889488"/>
    <lineage>
        <taxon>Bacteria</taxon>
        <taxon>Pseudomonadati</taxon>
        <taxon>Pseudomonadota</taxon>
        <taxon>Gammaproteobacteria</taxon>
        <taxon>Cellvibrionales</taxon>
        <taxon>Spongiibacteraceae</taxon>
        <taxon>Zhongshania</taxon>
    </lineage>
</organism>
<evidence type="ECO:0000256" key="1">
    <source>
        <dbReference type="ARBA" id="ARBA00009632"/>
    </source>
</evidence>
<gene>
    <name evidence="5" type="ORF">GCM10022414_30050</name>
</gene>
<dbReference type="InterPro" id="IPR038460">
    <property type="entry name" value="AcetylCoA_hyd_C_sf"/>
</dbReference>
<evidence type="ECO:0000313" key="6">
    <source>
        <dbReference type="Proteomes" id="UP001500392"/>
    </source>
</evidence>
<dbReference type="Pfam" id="PF13336">
    <property type="entry name" value="AcetylCoA_hyd_C"/>
    <property type="match status" value="1"/>
</dbReference>
<dbReference type="PANTHER" id="PTHR21432:SF20">
    <property type="entry name" value="ACETYL-COA HYDROLASE"/>
    <property type="match status" value="1"/>
</dbReference>
<dbReference type="SUPFAM" id="SSF100950">
    <property type="entry name" value="NagB/RpiA/CoA transferase-like"/>
    <property type="match status" value="2"/>
</dbReference>
<proteinExistence type="inferred from homology"/>
<dbReference type="Proteomes" id="UP001500392">
    <property type="component" value="Unassembled WGS sequence"/>
</dbReference>
<accession>A0ABP7X1B7</accession>
<keyword evidence="2" id="KW-0808">Transferase</keyword>
<dbReference type="Gene3D" id="3.30.750.70">
    <property type="entry name" value="4-hydroxybutyrate coenzyme like domains"/>
    <property type="match status" value="1"/>
</dbReference>
<evidence type="ECO:0000259" key="3">
    <source>
        <dbReference type="Pfam" id="PF02550"/>
    </source>
</evidence>
<dbReference type="Gene3D" id="3.40.1080.20">
    <property type="entry name" value="Acetyl-CoA hydrolase/transferase C-terminal domain"/>
    <property type="match status" value="1"/>
</dbReference>
<dbReference type="GO" id="GO:0016787">
    <property type="term" value="F:hydrolase activity"/>
    <property type="evidence" value="ECO:0007669"/>
    <property type="project" value="UniProtKB-KW"/>
</dbReference>